<dbReference type="EMBL" id="LCKW01000007">
    <property type="protein sequence ID" value="KKU08986.1"/>
    <property type="molecule type" value="Genomic_DNA"/>
</dbReference>
<proteinExistence type="predicted"/>
<name>A0A0G1MKU2_9BACT</name>
<dbReference type="STRING" id="1618993.UX09_C0007G0012"/>
<organism evidence="1 2">
    <name type="scientific">Candidatus Uhrbacteria bacterium GW2011_GWE2_45_35</name>
    <dbReference type="NCBI Taxonomy" id="1618993"/>
    <lineage>
        <taxon>Bacteria</taxon>
        <taxon>Candidatus Uhriibacteriota</taxon>
    </lineage>
</organism>
<reference evidence="1 2" key="1">
    <citation type="journal article" date="2015" name="Nature">
        <title>rRNA introns, odd ribosomes, and small enigmatic genomes across a large radiation of phyla.</title>
        <authorList>
            <person name="Brown C.T."/>
            <person name="Hug L.A."/>
            <person name="Thomas B.C."/>
            <person name="Sharon I."/>
            <person name="Castelle C.J."/>
            <person name="Singh A."/>
            <person name="Wilkins M.J."/>
            <person name="Williams K.H."/>
            <person name="Banfield J.F."/>
        </authorList>
    </citation>
    <scope>NUCLEOTIDE SEQUENCE [LARGE SCALE GENOMIC DNA]</scope>
</reference>
<comment type="caution">
    <text evidence="1">The sequence shown here is derived from an EMBL/GenBank/DDBJ whole genome shotgun (WGS) entry which is preliminary data.</text>
</comment>
<dbReference type="AlphaFoldDB" id="A0A0G1MKU2"/>
<protein>
    <submittedName>
        <fullName evidence="1">Uncharacterized protein</fullName>
    </submittedName>
</protein>
<evidence type="ECO:0000313" key="2">
    <source>
        <dbReference type="Proteomes" id="UP000034354"/>
    </source>
</evidence>
<dbReference type="Proteomes" id="UP000034354">
    <property type="component" value="Unassembled WGS sequence"/>
</dbReference>
<evidence type="ECO:0000313" key="1">
    <source>
        <dbReference type="EMBL" id="KKU08986.1"/>
    </source>
</evidence>
<gene>
    <name evidence="1" type="ORF">UX09_C0007G0012</name>
</gene>
<sequence>MNFEKMVELCGDNDTAISCLFLLNDPEAIASLSVKEWLEALRWRPAYSDVGVFLGRLSDFNVAELFVCMEELCQRGIKLPTEAYERLYCHVEAGCSSEDVDKIVRYVLNREPHNDSPQALSFTNLRTSVQKHLLQGSNAREILHVCTLGSPGDDTGSFSHVSTWCPKYPDAEARAAVNKVLGLFAERDVAAEFQTPLEDWFIFFNDRESYWETLPCSPVRRFPDIIPVVVGHILAQSRAHPIEKMIGLMHMCVKALHGQGVKIVAEHLVGRLQEWTTEQLMFEIGYTQLYEVRSIGQLCENLYATMMDDNSNRRGVPVEVDEMRLLHERIFAEALNRVSTLSGFVALLKALDDSLFDEVNKGRLQVMRQCVLAKLLEVGVAGCQIEDGLEIMRVAAVFEMLVGRVFYRLVELPWANGEDNPLRRQALETTESLSGFSIPTNRLERFAWEGIIDEDHDLSWWLEVVRTNRWYLSSDLQDRLWAKVVSLANSDSEKKKLLELLELPRNQRKGRDLRDRSCGGSKQEASVYQTLLVWRAERLETIGECVQMANSWQSVPIIFKAAVRRLRILVSQVDSSL</sequence>
<accession>A0A0G1MKU2</accession>